<dbReference type="AlphaFoldDB" id="A0A6S7GXW0"/>
<evidence type="ECO:0000313" key="3">
    <source>
        <dbReference type="EMBL" id="CAB3998194.1"/>
    </source>
</evidence>
<dbReference type="GO" id="GO:0031012">
    <property type="term" value="C:extracellular matrix"/>
    <property type="evidence" value="ECO:0007669"/>
    <property type="project" value="TreeGrafter"/>
</dbReference>
<accession>A0A6S7GXW0</accession>
<reference evidence="3" key="1">
    <citation type="submission" date="2020-04" db="EMBL/GenBank/DDBJ databases">
        <authorList>
            <person name="Alioto T."/>
            <person name="Alioto T."/>
            <person name="Gomez Garrido J."/>
        </authorList>
    </citation>
    <scope>NUCLEOTIDE SEQUENCE</scope>
    <source>
        <strain evidence="3">A484AB</strain>
    </source>
</reference>
<feature type="domain" description="Reverse transcriptase" evidence="1">
    <location>
        <begin position="626"/>
        <end position="734"/>
    </location>
</feature>
<proteinExistence type="predicted"/>
<dbReference type="Proteomes" id="UP001152795">
    <property type="component" value="Unassembled WGS sequence"/>
</dbReference>
<dbReference type="OrthoDB" id="273070at2759"/>
<name>A0A6S7GXW0_PARCT</name>
<dbReference type="Gene3D" id="3.30.420.10">
    <property type="entry name" value="Ribonuclease H-like superfamily/Ribonuclease H"/>
    <property type="match status" value="1"/>
</dbReference>
<dbReference type="PANTHER" id="PTHR33395">
    <property type="entry name" value="TRANSCRIPTASE, PUTATIVE-RELATED-RELATED"/>
    <property type="match status" value="1"/>
</dbReference>
<organism evidence="3 4">
    <name type="scientific">Paramuricea clavata</name>
    <name type="common">Red gorgonian</name>
    <name type="synonym">Violescent sea-whip</name>
    <dbReference type="NCBI Taxonomy" id="317549"/>
    <lineage>
        <taxon>Eukaryota</taxon>
        <taxon>Metazoa</taxon>
        <taxon>Cnidaria</taxon>
        <taxon>Anthozoa</taxon>
        <taxon>Octocorallia</taxon>
        <taxon>Malacalcyonacea</taxon>
        <taxon>Plexauridae</taxon>
        <taxon>Paramuricea</taxon>
    </lineage>
</organism>
<evidence type="ECO:0000259" key="2">
    <source>
        <dbReference type="Pfam" id="PF13358"/>
    </source>
</evidence>
<comment type="caution">
    <text evidence="3">The sequence shown here is derived from an EMBL/GenBank/DDBJ whole genome shotgun (WGS) entry which is preliminary data.</text>
</comment>
<dbReference type="Pfam" id="PF00078">
    <property type="entry name" value="RVT_1"/>
    <property type="match status" value="1"/>
</dbReference>
<dbReference type="EMBL" id="CACRXK020003295">
    <property type="protein sequence ID" value="CAB3998194.1"/>
    <property type="molecule type" value="Genomic_DNA"/>
</dbReference>
<dbReference type="GO" id="GO:0003676">
    <property type="term" value="F:nucleic acid binding"/>
    <property type="evidence" value="ECO:0007669"/>
    <property type="project" value="InterPro"/>
</dbReference>
<dbReference type="InterPro" id="IPR038717">
    <property type="entry name" value="Tc1-like_DDE_dom"/>
</dbReference>
<gene>
    <name evidence="3" type="ORF">PACLA_8A078088</name>
</gene>
<feature type="domain" description="Tc1-like transposase DDE" evidence="2">
    <location>
        <begin position="65"/>
        <end position="154"/>
    </location>
</feature>
<dbReference type="Pfam" id="PF13358">
    <property type="entry name" value="DDE_3"/>
    <property type="match status" value="1"/>
</dbReference>
<evidence type="ECO:0000313" key="4">
    <source>
        <dbReference type="Proteomes" id="UP001152795"/>
    </source>
</evidence>
<dbReference type="InterPro" id="IPR036397">
    <property type="entry name" value="RNaseH_sf"/>
</dbReference>
<evidence type="ECO:0000259" key="1">
    <source>
        <dbReference type="Pfam" id="PF00078"/>
    </source>
</evidence>
<keyword evidence="4" id="KW-1185">Reference proteome</keyword>
<protein>
    <submittedName>
        <fullName evidence="3">Uncharacterized protein</fullName>
    </submittedName>
</protein>
<sequence>MRMGRPPISLLLTRPQMLILFEYILSKETTYLKEMSQHLFEVTGTLPSIQSMQYLLKRFGYSRKRDRRITRNYGYSVVGDTASGSYVSPHGPRISVTAAISYNGLIAANASAENFEAVGFLDFLRTNITPLLRPYNGLNATSVVVMDNHAVHHVVERPHAGSASPPNAPTKHFLDLCNLYQYHQLIKEPTRITERSSTTIDLFITNNPTMYVKSGVCHVGISDHSLVYAIRKLCVSRKNPRIIRSRQFRDFNANSFRYDLSLAPWHIIEEYENDPNLAWDAWKTIFLKISDIHAPKRSRKIRNKHSPWLTPELKKLMCERDRLKRIASASPPNAPTKHFLDLCNLYQYHQLIKEPTRITERSSTTIDLFITNNPTMYVKSGVCHIGISDHSLVYAIRKLCVSRKDSRIIRSRQFRDFNANSFRYDLSLAPWHIIEEYENDANLAWDAWKTIFLKISDIHAPKRSRKIRNKHSPWLTPELKKLMCERDRLKRIASKHDTEHNWSKYRSARNNVNRCIQDAKVAYYHNYFRNSFGDIKNTWKGVNELMGKNSHTNVISSIKVDDCNYTSSSDISNAFNNYFTQIGPKLVNNVPTSNSNFEQYITTTDNNFSITETNNTIVYNLIQSLPVNKSTGLDEISCKLLKEASPIPTSSLMMYADDTCLTVSSNDPKDLELKLNNELRKVQTWLRANKLTLNVKKTQFLILGSQARLSNLNYRFNIQINGQSIERMYSYRYLSLEIDESLNDEYL</sequence>
<dbReference type="PANTHER" id="PTHR33395:SF22">
    <property type="entry name" value="REVERSE TRANSCRIPTASE DOMAIN-CONTAINING PROTEIN"/>
    <property type="match status" value="1"/>
</dbReference>
<dbReference type="InterPro" id="IPR000477">
    <property type="entry name" value="RT_dom"/>
</dbReference>